<name>A0A858SNK9_9RHOB</name>
<dbReference type="Gene3D" id="3.30.300.30">
    <property type="match status" value="1"/>
</dbReference>
<proteinExistence type="inferred from homology"/>
<evidence type="ECO:0000259" key="2">
    <source>
        <dbReference type="Pfam" id="PF00501"/>
    </source>
</evidence>
<dbReference type="KEGG" id="rpon:G3256_04055"/>
<dbReference type="InterPro" id="IPR025110">
    <property type="entry name" value="AMP-bd_C"/>
</dbReference>
<dbReference type="InterPro" id="IPR000873">
    <property type="entry name" value="AMP-dep_synth/lig_dom"/>
</dbReference>
<evidence type="ECO:0000259" key="3">
    <source>
        <dbReference type="Pfam" id="PF13193"/>
    </source>
</evidence>
<evidence type="ECO:0000313" key="5">
    <source>
        <dbReference type="Proteomes" id="UP000503308"/>
    </source>
</evidence>
<protein>
    <submittedName>
        <fullName evidence="4">Malonyl-CoA synthase</fullName>
    </submittedName>
</protein>
<feature type="domain" description="AMP-dependent synthetase/ligase" evidence="2">
    <location>
        <begin position="17"/>
        <end position="362"/>
    </location>
</feature>
<dbReference type="Proteomes" id="UP000503308">
    <property type="component" value="Chromosome"/>
</dbReference>
<dbReference type="AlphaFoldDB" id="A0A858SNK9"/>
<evidence type="ECO:0000313" key="4">
    <source>
        <dbReference type="EMBL" id="QJF50394.1"/>
    </source>
</evidence>
<dbReference type="Gene3D" id="3.40.50.12780">
    <property type="entry name" value="N-terminal domain of ligase-like"/>
    <property type="match status" value="1"/>
</dbReference>
<accession>A0A858SNK9</accession>
<gene>
    <name evidence="4" type="ORF">G3256_04055</name>
</gene>
<dbReference type="RefSeq" id="WP_169639610.1">
    <property type="nucleotide sequence ID" value="NZ_CP048788.1"/>
</dbReference>
<dbReference type="SUPFAM" id="SSF56801">
    <property type="entry name" value="Acetyl-CoA synthetase-like"/>
    <property type="match status" value="1"/>
</dbReference>
<sequence>MTNTLYDALFAPHAGKDTPFLHLPGGDTLSYSAFLDTAARIAQVLTAGGLVPGDRLAAQVEKSPEALALYAACVQAGIVFLPLNTGYTKDELEYFISNSGARLLVCDPADADHLKPLARAHHAMLHTLGPDGQGSLMPAAKEQSDSFETVARTPDDLAAFLYTSGTTGRSKGAMLTHENLLSNARTLEDLWRFTQEDVLLHALPIFHTHGLFVATNTALVAGASMIFLPKFETGAMINRLKEATVMMGVPTFYTRLLGDPGLTRELTAGMRLFISGSAPLLAETHTRFEERTGHRILERYGMTETNMNSSNPYDGERRPGTVGFALPGVEIRIIDPDTDKPLPAGEVGQIEVRGPNVFKGYWQMPEKTAAELREDGFFITGDLGSFDADGYLQIVGRGKDLIISGGYNIYPKEIEVLLDAQPGVLESAVIGVPHPDFGETPVALVVPRDGAEPDTDALAEAVGTSLARYKHPRLIKLIDELPRNTMGKVQKNVLRDAYSGLFSPG</sequence>
<dbReference type="CDD" id="cd05941">
    <property type="entry name" value="MCS"/>
    <property type="match status" value="1"/>
</dbReference>
<dbReference type="EMBL" id="CP048788">
    <property type="protein sequence ID" value="QJF50394.1"/>
    <property type="molecule type" value="Genomic_DNA"/>
</dbReference>
<dbReference type="InterPro" id="IPR045851">
    <property type="entry name" value="AMP-bd_C_sf"/>
</dbReference>
<reference evidence="4 5" key="1">
    <citation type="submission" date="2020-02" db="EMBL/GenBank/DDBJ databases">
        <title>Genome sequence of Roseobacter ponti.</title>
        <authorList>
            <person name="Hollensteiner J."/>
            <person name="Schneider D."/>
            <person name="Poehlein A."/>
            <person name="Daniel R."/>
        </authorList>
    </citation>
    <scope>NUCLEOTIDE SEQUENCE [LARGE SCALE GENOMIC DNA]</scope>
    <source>
        <strain evidence="4 5">DSM 106830</strain>
    </source>
</reference>
<dbReference type="GO" id="GO:0006631">
    <property type="term" value="P:fatty acid metabolic process"/>
    <property type="evidence" value="ECO:0007669"/>
    <property type="project" value="TreeGrafter"/>
</dbReference>
<evidence type="ECO:0000256" key="1">
    <source>
        <dbReference type="ARBA" id="ARBA00006432"/>
    </source>
</evidence>
<comment type="similarity">
    <text evidence="1">Belongs to the ATP-dependent AMP-binding enzyme family.</text>
</comment>
<dbReference type="Pfam" id="PF00501">
    <property type="entry name" value="AMP-binding"/>
    <property type="match status" value="1"/>
</dbReference>
<dbReference type="InterPro" id="IPR020845">
    <property type="entry name" value="AMP-binding_CS"/>
</dbReference>
<dbReference type="InterPro" id="IPR042099">
    <property type="entry name" value="ANL_N_sf"/>
</dbReference>
<organism evidence="4 5">
    <name type="scientific">Roseobacter ponti</name>
    <dbReference type="NCBI Taxonomy" id="1891787"/>
    <lineage>
        <taxon>Bacteria</taxon>
        <taxon>Pseudomonadati</taxon>
        <taxon>Pseudomonadota</taxon>
        <taxon>Alphaproteobacteria</taxon>
        <taxon>Rhodobacterales</taxon>
        <taxon>Roseobacteraceae</taxon>
        <taxon>Roseobacter</taxon>
    </lineage>
</organism>
<feature type="domain" description="AMP-binding enzyme C-terminal" evidence="3">
    <location>
        <begin position="413"/>
        <end position="488"/>
    </location>
</feature>
<dbReference type="PANTHER" id="PTHR43201">
    <property type="entry name" value="ACYL-COA SYNTHETASE"/>
    <property type="match status" value="1"/>
</dbReference>
<dbReference type="GO" id="GO:0031956">
    <property type="term" value="F:medium-chain fatty acid-CoA ligase activity"/>
    <property type="evidence" value="ECO:0007669"/>
    <property type="project" value="TreeGrafter"/>
</dbReference>
<keyword evidence="5" id="KW-1185">Reference proteome</keyword>
<dbReference type="PANTHER" id="PTHR43201:SF8">
    <property type="entry name" value="ACYL-COA SYNTHETASE FAMILY MEMBER 3"/>
    <property type="match status" value="1"/>
</dbReference>
<dbReference type="PROSITE" id="PS00455">
    <property type="entry name" value="AMP_BINDING"/>
    <property type="match status" value="1"/>
</dbReference>
<dbReference type="Pfam" id="PF13193">
    <property type="entry name" value="AMP-binding_C"/>
    <property type="match status" value="1"/>
</dbReference>
<dbReference type="NCBIfam" id="NF005702">
    <property type="entry name" value="PRK07514.1"/>
    <property type="match status" value="1"/>
</dbReference>